<sequence>MRLSTFGAVHRLVQFREPVPDGGDGTVLGHQLSVSGVVQQKRTRSILGHDVGLVLRKNVSIVSDLLEVSKLEGSKIVTAWHDFRQMHFVRVNSPELEQLLVVVFGLQVHETGSRGVGDVGHERLLPRDIVDEPSVDGTEHQITFAALVRISNQRHVLVQPGPLQGREPGSGKERVGPAWWSSSTLTWPPSPISKGIPSLEKIVGEFRFDPSFADVEYSIWCFVTSSPESVNKITLVDVVPMSMEQIRGTLVMDNG</sequence>
<dbReference type="EMBL" id="JAEUBE010000158">
    <property type="protein sequence ID" value="KAH3668309.1"/>
    <property type="molecule type" value="Genomic_DNA"/>
</dbReference>
<name>A0A9P8PBN1_9ASCO</name>
<protein>
    <submittedName>
        <fullName evidence="1">Uncharacterized protein</fullName>
    </submittedName>
</protein>
<reference evidence="1" key="1">
    <citation type="journal article" date="2021" name="Open Biol.">
        <title>Shared evolutionary footprints suggest mitochondrial oxidative damage underlies multiple complex I losses in fungi.</title>
        <authorList>
            <person name="Schikora-Tamarit M.A."/>
            <person name="Marcet-Houben M."/>
            <person name="Nosek J."/>
            <person name="Gabaldon T."/>
        </authorList>
    </citation>
    <scope>NUCLEOTIDE SEQUENCE</scope>
    <source>
        <strain evidence="1">CBS6075</strain>
    </source>
</reference>
<evidence type="ECO:0000313" key="1">
    <source>
        <dbReference type="EMBL" id="KAH3668309.1"/>
    </source>
</evidence>
<proteinExistence type="predicted"/>
<dbReference type="Proteomes" id="UP000769157">
    <property type="component" value="Unassembled WGS sequence"/>
</dbReference>
<keyword evidence="2" id="KW-1185">Reference proteome</keyword>
<dbReference type="AlphaFoldDB" id="A0A9P8PBN1"/>
<dbReference type="GeneID" id="70234030"/>
<gene>
    <name evidence="1" type="ORF">OGAPHI_002063</name>
</gene>
<dbReference type="RefSeq" id="XP_046062723.1">
    <property type="nucleotide sequence ID" value="XM_046202892.1"/>
</dbReference>
<comment type="caution">
    <text evidence="1">The sequence shown here is derived from an EMBL/GenBank/DDBJ whole genome shotgun (WGS) entry which is preliminary data.</text>
</comment>
<reference evidence="1" key="2">
    <citation type="submission" date="2021-01" db="EMBL/GenBank/DDBJ databases">
        <authorList>
            <person name="Schikora-Tamarit M.A."/>
        </authorList>
    </citation>
    <scope>NUCLEOTIDE SEQUENCE</scope>
    <source>
        <strain evidence="1">CBS6075</strain>
    </source>
</reference>
<organism evidence="1 2">
    <name type="scientific">Ogataea philodendri</name>
    <dbReference type="NCBI Taxonomy" id="1378263"/>
    <lineage>
        <taxon>Eukaryota</taxon>
        <taxon>Fungi</taxon>
        <taxon>Dikarya</taxon>
        <taxon>Ascomycota</taxon>
        <taxon>Saccharomycotina</taxon>
        <taxon>Pichiomycetes</taxon>
        <taxon>Pichiales</taxon>
        <taxon>Pichiaceae</taxon>
        <taxon>Ogataea</taxon>
    </lineage>
</organism>
<evidence type="ECO:0000313" key="2">
    <source>
        <dbReference type="Proteomes" id="UP000769157"/>
    </source>
</evidence>
<accession>A0A9P8PBN1</accession>